<dbReference type="GO" id="GO:0005484">
    <property type="term" value="F:SNAP receptor activity"/>
    <property type="evidence" value="ECO:0007669"/>
    <property type="project" value="TreeGrafter"/>
</dbReference>
<feature type="non-terminal residue" evidence="8">
    <location>
        <position position="444"/>
    </location>
</feature>
<dbReference type="GO" id="GO:0006906">
    <property type="term" value="P:vesicle fusion"/>
    <property type="evidence" value="ECO:0007669"/>
    <property type="project" value="TreeGrafter"/>
</dbReference>
<feature type="transmembrane region" description="Helical" evidence="6">
    <location>
        <begin position="136"/>
        <end position="153"/>
    </location>
</feature>
<dbReference type="GO" id="GO:0005886">
    <property type="term" value="C:plasma membrane"/>
    <property type="evidence" value="ECO:0007669"/>
    <property type="project" value="TreeGrafter"/>
</dbReference>
<dbReference type="PANTHER" id="PTHR19957">
    <property type="entry name" value="SYNTAXIN"/>
    <property type="match status" value="1"/>
</dbReference>
<feature type="domain" description="T-SNARE coiled-coil homology" evidence="7">
    <location>
        <begin position="373"/>
        <end position="435"/>
    </location>
</feature>
<keyword evidence="5 6" id="KW-0472">Membrane</keyword>
<dbReference type="PROSITE" id="PS50192">
    <property type="entry name" value="T_SNARE"/>
    <property type="match status" value="1"/>
</dbReference>
<evidence type="ECO:0000313" key="8">
    <source>
        <dbReference type="EMBL" id="SBS90118.1"/>
    </source>
</evidence>
<dbReference type="CDD" id="cd15848">
    <property type="entry name" value="SNARE_syntaxin1-like"/>
    <property type="match status" value="1"/>
</dbReference>
<comment type="similarity">
    <text evidence="2">Belongs to the syntaxin family.</text>
</comment>
<evidence type="ECO:0000256" key="1">
    <source>
        <dbReference type="ARBA" id="ARBA00004211"/>
    </source>
</evidence>
<evidence type="ECO:0000313" key="9">
    <source>
        <dbReference type="Proteomes" id="UP000078560"/>
    </source>
</evidence>
<dbReference type="GO" id="GO:0031201">
    <property type="term" value="C:SNARE complex"/>
    <property type="evidence" value="ECO:0007669"/>
    <property type="project" value="TreeGrafter"/>
</dbReference>
<gene>
    <name evidence="8" type="ORF">POVCU2_0059640</name>
</gene>
<evidence type="ECO:0000256" key="3">
    <source>
        <dbReference type="ARBA" id="ARBA00022692"/>
    </source>
</evidence>
<dbReference type="GO" id="GO:0012505">
    <property type="term" value="C:endomembrane system"/>
    <property type="evidence" value="ECO:0007669"/>
    <property type="project" value="TreeGrafter"/>
</dbReference>
<organism evidence="8 9">
    <name type="scientific">Plasmodium ovale curtisi</name>
    <dbReference type="NCBI Taxonomy" id="864141"/>
    <lineage>
        <taxon>Eukaryota</taxon>
        <taxon>Sar</taxon>
        <taxon>Alveolata</taxon>
        <taxon>Apicomplexa</taxon>
        <taxon>Aconoidasida</taxon>
        <taxon>Haemosporida</taxon>
        <taxon>Plasmodiidae</taxon>
        <taxon>Plasmodium</taxon>
        <taxon>Plasmodium (Plasmodium)</taxon>
    </lineage>
</organism>
<dbReference type="InterPro" id="IPR006011">
    <property type="entry name" value="Syntaxin_N"/>
</dbReference>
<dbReference type="GO" id="GO:0006887">
    <property type="term" value="P:exocytosis"/>
    <property type="evidence" value="ECO:0007669"/>
    <property type="project" value="TreeGrafter"/>
</dbReference>
<dbReference type="InterPro" id="IPR010989">
    <property type="entry name" value="SNARE"/>
</dbReference>
<evidence type="ECO:0000256" key="4">
    <source>
        <dbReference type="ARBA" id="ARBA00022989"/>
    </source>
</evidence>
<dbReference type="SMART" id="SM00397">
    <property type="entry name" value="t_SNARE"/>
    <property type="match status" value="1"/>
</dbReference>
<feature type="non-terminal residue" evidence="8">
    <location>
        <position position="1"/>
    </location>
</feature>
<evidence type="ECO:0000256" key="5">
    <source>
        <dbReference type="ARBA" id="ARBA00023136"/>
    </source>
</evidence>
<dbReference type="GO" id="GO:0048278">
    <property type="term" value="P:vesicle docking"/>
    <property type="evidence" value="ECO:0007669"/>
    <property type="project" value="TreeGrafter"/>
</dbReference>
<comment type="subcellular location">
    <subcellularLocation>
        <location evidence="1">Membrane</location>
        <topology evidence="1">Single-pass type IV membrane protein</topology>
    </subcellularLocation>
</comment>
<evidence type="ECO:0000256" key="2">
    <source>
        <dbReference type="ARBA" id="ARBA00009063"/>
    </source>
</evidence>
<protein>
    <submittedName>
        <fullName evidence="8">Syntaxin, putative</fullName>
    </submittedName>
</protein>
<name>A0A1A8WEA1_PLAOA</name>
<dbReference type="SMART" id="SM00503">
    <property type="entry name" value="SynN"/>
    <property type="match status" value="1"/>
</dbReference>
<proteinExistence type="inferred from homology"/>
<dbReference type="Proteomes" id="UP000078560">
    <property type="component" value="Unassembled WGS sequence"/>
</dbReference>
<sequence length="444" mass="52086">RLYNSTTTNEHTKIKNNNSIANNDNSIINYKMILGIKKIEISNLSSLCRDFHNIFRINKYGLLKYTNDILPFIKYLRTSEIVMILHHYAHINYNNINFYNNLWNQIIDKLYDIDCKELALIIYSMGKIKYLNNKDMILLFETYLSLSFIFWGFKKMNDLFEEVKTLAIKKNSKSAKYMSPWLTFKSNKVIDNNFEKNEDTIINISNECNKDLIAYVDTVDKIKQEINKIHEIADEISNLKNKMSIATTVEQENETSILLNMQIKNGNNIIQTTKIDIRNVRKKFLLKSHDNIIIKKTIHDNLINVFKKALYKYQSVQNLYQNNVKDKISRQIKIMYPNYTEEDINNVLDNENVNTQNLVKWKLQGHEDLKNALMDVETKYKDVKTLEKNVCDLHQTIVELSALIEMNDDVINSVYDNIDDAQHFTEKANADLIDAKNIQKSSSK</sequence>
<dbReference type="InterPro" id="IPR000727">
    <property type="entry name" value="T_SNARE_dom"/>
</dbReference>
<dbReference type="PANTHER" id="PTHR19957:SF307">
    <property type="entry name" value="PROTEIN SSO1-RELATED"/>
    <property type="match status" value="1"/>
</dbReference>
<keyword evidence="4 6" id="KW-1133">Transmembrane helix</keyword>
<keyword evidence="3 6" id="KW-0812">Transmembrane</keyword>
<evidence type="ECO:0000259" key="7">
    <source>
        <dbReference type="PROSITE" id="PS50192"/>
    </source>
</evidence>
<dbReference type="Gene3D" id="1.20.58.70">
    <property type="match status" value="1"/>
</dbReference>
<dbReference type="AlphaFoldDB" id="A0A1A8WEA1"/>
<evidence type="ECO:0000256" key="6">
    <source>
        <dbReference type="SAM" id="Phobius"/>
    </source>
</evidence>
<dbReference type="SUPFAM" id="SSF47661">
    <property type="entry name" value="t-snare proteins"/>
    <property type="match status" value="1"/>
</dbReference>
<dbReference type="GO" id="GO:0006886">
    <property type="term" value="P:intracellular protein transport"/>
    <property type="evidence" value="ECO:0007669"/>
    <property type="project" value="TreeGrafter"/>
</dbReference>
<dbReference type="InterPro" id="IPR045242">
    <property type="entry name" value="Syntaxin"/>
</dbReference>
<accession>A0A1A8WEA1</accession>
<dbReference type="EMBL" id="FLQU01000888">
    <property type="protein sequence ID" value="SBS90118.1"/>
    <property type="molecule type" value="Genomic_DNA"/>
</dbReference>
<dbReference type="GO" id="GO:0000149">
    <property type="term" value="F:SNARE binding"/>
    <property type="evidence" value="ECO:0007669"/>
    <property type="project" value="TreeGrafter"/>
</dbReference>
<reference evidence="9" key="1">
    <citation type="submission" date="2016-05" db="EMBL/GenBank/DDBJ databases">
        <authorList>
            <person name="Naeem Raeece"/>
        </authorList>
    </citation>
    <scope>NUCLEOTIDE SEQUENCE [LARGE SCALE GENOMIC DNA]</scope>
</reference>